<evidence type="ECO:0000259" key="5">
    <source>
        <dbReference type="PROSITE" id="PS50836"/>
    </source>
</evidence>
<evidence type="ECO:0000256" key="1">
    <source>
        <dbReference type="ARBA" id="ARBA00010676"/>
    </source>
</evidence>
<dbReference type="Pfam" id="PF03712">
    <property type="entry name" value="Cu2_monoox_C"/>
    <property type="match status" value="1"/>
</dbReference>
<dbReference type="InterPro" id="IPR036939">
    <property type="entry name" value="Cu2_ascorb_mOase_N_sf"/>
</dbReference>
<dbReference type="Gene3D" id="2.60.120.230">
    <property type="match status" value="1"/>
</dbReference>
<dbReference type="GO" id="GO:0030667">
    <property type="term" value="C:secretory granule membrane"/>
    <property type="evidence" value="ECO:0007669"/>
    <property type="project" value="TreeGrafter"/>
</dbReference>
<dbReference type="PROSITE" id="PS50836">
    <property type="entry name" value="DOMON"/>
    <property type="match status" value="1"/>
</dbReference>
<evidence type="ECO:0000313" key="7">
    <source>
        <dbReference type="Proteomes" id="UP000838878"/>
    </source>
</evidence>
<name>A0A8J9UVC1_9NEOP</name>
<dbReference type="GO" id="GO:0042420">
    <property type="term" value="P:dopamine catabolic process"/>
    <property type="evidence" value="ECO:0007669"/>
    <property type="project" value="TreeGrafter"/>
</dbReference>
<dbReference type="Proteomes" id="UP000838878">
    <property type="component" value="Chromosome 2"/>
</dbReference>
<dbReference type="InterPro" id="IPR014784">
    <property type="entry name" value="Cu2_ascorb_mOase-like_C"/>
</dbReference>
<dbReference type="InterPro" id="IPR024548">
    <property type="entry name" value="Cu2_monoox_C"/>
</dbReference>
<dbReference type="SMART" id="SM00664">
    <property type="entry name" value="DoH"/>
    <property type="match status" value="1"/>
</dbReference>
<proteinExistence type="inferred from homology"/>
<dbReference type="InterPro" id="IPR000323">
    <property type="entry name" value="Cu2_ascorb_mOase_N"/>
</dbReference>
<dbReference type="Pfam" id="PF01082">
    <property type="entry name" value="Cu2_monooxygen"/>
    <property type="match status" value="1"/>
</dbReference>
<dbReference type="InterPro" id="IPR000945">
    <property type="entry name" value="DBH-like"/>
</dbReference>
<dbReference type="SUPFAM" id="SSF49344">
    <property type="entry name" value="CBD9-like"/>
    <property type="match status" value="1"/>
</dbReference>
<evidence type="ECO:0000256" key="2">
    <source>
        <dbReference type="ARBA" id="ARBA00023157"/>
    </source>
</evidence>
<dbReference type="FunFam" id="2.60.120.230:FF:000001">
    <property type="entry name" value="Monooxygenase, DBH-like 1"/>
    <property type="match status" value="1"/>
</dbReference>
<keyword evidence="4" id="KW-0732">Signal</keyword>
<dbReference type="PRINTS" id="PR00767">
    <property type="entry name" value="DBMONOXGNASE"/>
</dbReference>
<dbReference type="GO" id="GO:0005507">
    <property type="term" value="F:copper ion binding"/>
    <property type="evidence" value="ECO:0007669"/>
    <property type="project" value="InterPro"/>
</dbReference>
<feature type="domain" description="DOMON" evidence="5">
    <location>
        <begin position="87"/>
        <end position="203"/>
    </location>
</feature>
<dbReference type="InterPro" id="IPR005018">
    <property type="entry name" value="DOMON_domain"/>
</dbReference>
<dbReference type="Pfam" id="PF03351">
    <property type="entry name" value="DOMON"/>
    <property type="match status" value="1"/>
</dbReference>
<accession>A0A8J9UVC1</accession>
<dbReference type="EMBL" id="OV170222">
    <property type="protein sequence ID" value="CAH0720377.1"/>
    <property type="molecule type" value="Genomic_DNA"/>
</dbReference>
<evidence type="ECO:0000313" key="6">
    <source>
        <dbReference type="EMBL" id="CAH0720377.1"/>
    </source>
</evidence>
<dbReference type="InterPro" id="IPR045266">
    <property type="entry name" value="DOH_DOMON"/>
</dbReference>
<gene>
    <name evidence="6" type="ORF">BINO364_LOCUS6616</name>
</gene>
<dbReference type="GO" id="GO:0004500">
    <property type="term" value="F:dopamine beta-monooxygenase activity"/>
    <property type="evidence" value="ECO:0007669"/>
    <property type="project" value="InterPro"/>
</dbReference>
<dbReference type="AlphaFoldDB" id="A0A8J9UVC1"/>
<dbReference type="GO" id="GO:0006589">
    <property type="term" value="P:octopamine biosynthetic process"/>
    <property type="evidence" value="ECO:0007669"/>
    <property type="project" value="TreeGrafter"/>
</dbReference>
<dbReference type="SUPFAM" id="SSF49742">
    <property type="entry name" value="PHM/PNGase F"/>
    <property type="match status" value="2"/>
</dbReference>
<organism evidence="6 7">
    <name type="scientific">Brenthis ino</name>
    <name type="common">lesser marbled fritillary</name>
    <dbReference type="NCBI Taxonomy" id="405034"/>
    <lineage>
        <taxon>Eukaryota</taxon>
        <taxon>Metazoa</taxon>
        <taxon>Ecdysozoa</taxon>
        <taxon>Arthropoda</taxon>
        <taxon>Hexapoda</taxon>
        <taxon>Insecta</taxon>
        <taxon>Pterygota</taxon>
        <taxon>Neoptera</taxon>
        <taxon>Endopterygota</taxon>
        <taxon>Lepidoptera</taxon>
        <taxon>Glossata</taxon>
        <taxon>Ditrysia</taxon>
        <taxon>Papilionoidea</taxon>
        <taxon>Nymphalidae</taxon>
        <taxon>Heliconiinae</taxon>
        <taxon>Argynnini</taxon>
        <taxon>Brenthis</taxon>
    </lineage>
</organism>
<keyword evidence="7" id="KW-1185">Reference proteome</keyword>
<keyword evidence="2" id="KW-1015">Disulfide bond</keyword>
<feature type="signal peptide" evidence="4">
    <location>
        <begin position="1"/>
        <end position="17"/>
    </location>
</feature>
<feature type="non-terminal residue" evidence="6">
    <location>
        <position position="726"/>
    </location>
</feature>
<feature type="chain" id="PRO_5035464659" description="DOMON domain-containing protein" evidence="4">
    <location>
        <begin position="18"/>
        <end position="726"/>
    </location>
</feature>
<dbReference type="Gene3D" id="2.60.120.310">
    <property type="entry name" value="Copper type II, ascorbate-dependent monooxygenase, N-terminal domain"/>
    <property type="match status" value="1"/>
</dbReference>
<comment type="similarity">
    <text evidence="1">Belongs to the copper type II ascorbate-dependent monooxygenase family.</text>
</comment>
<evidence type="ECO:0000256" key="4">
    <source>
        <dbReference type="SAM" id="SignalP"/>
    </source>
</evidence>
<dbReference type="GO" id="GO:0005615">
    <property type="term" value="C:extracellular space"/>
    <property type="evidence" value="ECO:0007669"/>
    <property type="project" value="TreeGrafter"/>
</dbReference>
<keyword evidence="3" id="KW-0325">Glycoprotein</keyword>
<protein>
    <recommendedName>
        <fullName evidence="5">DOMON domain-containing protein</fullName>
    </recommendedName>
</protein>
<dbReference type="PANTHER" id="PTHR10157:SF23">
    <property type="entry name" value="MOXD1 HOMOLOG 1"/>
    <property type="match status" value="1"/>
</dbReference>
<dbReference type="Gene3D" id="2.60.40.1210">
    <property type="entry name" value="Cellobiose dehydrogenase, cytochrome domain"/>
    <property type="match status" value="1"/>
</dbReference>
<dbReference type="CDD" id="cd09631">
    <property type="entry name" value="DOMON_DOH"/>
    <property type="match status" value="1"/>
</dbReference>
<dbReference type="GO" id="GO:0042421">
    <property type="term" value="P:norepinephrine biosynthetic process"/>
    <property type="evidence" value="ECO:0007669"/>
    <property type="project" value="TreeGrafter"/>
</dbReference>
<evidence type="ECO:0000256" key="3">
    <source>
        <dbReference type="ARBA" id="ARBA00023180"/>
    </source>
</evidence>
<dbReference type="PANTHER" id="PTHR10157">
    <property type="entry name" value="DOPAMINE BETA HYDROXYLASE RELATED"/>
    <property type="match status" value="1"/>
</dbReference>
<dbReference type="InterPro" id="IPR008977">
    <property type="entry name" value="PHM/PNGase_F_dom_sf"/>
</dbReference>
<reference evidence="6" key="1">
    <citation type="submission" date="2021-12" db="EMBL/GenBank/DDBJ databases">
        <authorList>
            <person name="Martin H S."/>
        </authorList>
    </citation>
    <scope>NUCLEOTIDE SEQUENCE</scope>
</reference>
<sequence>MNLQTIVILSAFFLCDAKMPRYKQPNELPTNSQNSQSLRLLQAENKNEKTSRIIDQYRTRHRRESFDSKSYESGLIWTHTERLDENGDVILRWVNTDSSITFRLEARTRGYAALGFNSVGNMRGADMVVAWVDDRRGNAQILDCHGLAFDDRAVADEVQNYELISGYQNDTHTTVEFRRQLDTCDRQDFVIGEDTTQVLWALGPDGSDGELPRHVNSGSRPLRLLQPMSKPEFIPLKHWDVKIRNLTIPHVMATLFWCKVFKAPDLPSKHHIIGYEPLIDSRPIRNGKPVQEKNSLSPVHHMVLYECAEDHDKRQWNEWAESDNDGFFGPSRPGELATCVTPIAAWAMGSKGEFLPENVGIPLGEKGGVSYYMLEVHYDNQALHEVLDNSGIRIHYTPSLRPHDAGLLGAGIGVSALHVIPPKQRAYRTIGVCSPECTNNTMPEEGINIVSVLLHAHGTARKISLKHIRGTEELPRISEENSYDARYQQSRIVPGGRRFFRGDTMITECTYDTTSRDKPTLGGYSATQEMCLSFVLYYPRTELAGCYSMTPVVEFFETFGVKEFYGLSMIQVENIFLFSGIDGLSPELEAVIKEQSEKETAMQGDDQGVGLMKGLVIKEPTEFRNKTFMAHLDEMPWYEPLFTDKIQKTLYTVWYMTFCKKRDDSWGSPIQILSYPNYTALTSNEASEKSCNYKSVILPSVTSTSGSSINKISAILTVCLLIILTR</sequence>
<dbReference type="InterPro" id="IPR028460">
    <property type="entry name" value="Tbh/DBH"/>
</dbReference>
<dbReference type="OrthoDB" id="10003276at2759"/>